<feature type="non-terminal residue" evidence="1">
    <location>
        <position position="1"/>
    </location>
</feature>
<comment type="caution">
    <text evidence="1">The sequence shown here is derived from an EMBL/GenBank/DDBJ whole genome shotgun (WGS) entry which is preliminary data.</text>
</comment>
<sequence length="453" mass="51385">KILKASASIRVIDSIKNISLDAMMGSELEKRFIHCLQDNKNLLVSRSYAHQNAGWIINTRTEPAMSWHLKAQVDLGVKEGVGILSRPDYVLYPLMQSEKIKPVAIFLDGFAFHKDSVSDDVQKRQAIKDSGNFWVWTVTWADLQEQGIKHVQNVMALGHNPDMKQPKFYNPFHDTNFATLEGSFRERNSFALLLDYLSDPGNKTLLWQKMAAAFAWVWLDPKKSQDTGAKQKYAYEMQENAPAYRLNALLPDEPFVFGGLLDSCSSSQQFIELAVVVPQQAIKSTTSIEQMRNWLRLHICFDDRYSQDDGYEAGFNGFWWMVNLLQFLPDMTFTSRKAVHLPQEAETVKMQTSVVVDIQPDESWAEILEFGLLSAEEIALLQSLSLPAPTVGYELQDDDGEIIAEADLAWPLQKQALIIDNQDFTPLFESKGWHVAFGPIDESTLQHLFGGDK</sequence>
<protein>
    <submittedName>
        <fullName evidence="1">Uncharacterized protein</fullName>
    </submittedName>
</protein>
<organism evidence="1">
    <name type="scientific">Salmonella enterica</name>
    <name type="common">Salmonella choleraesuis</name>
    <dbReference type="NCBI Taxonomy" id="28901"/>
    <lineage>
        <taxon>Bacteria</taxon>
        <taxon>Pseudomonadati</taxon>
        <taxon>Pseudomonadota</taxon>
        <taxon>Gammaproteobacteria</taxon>
        <taxon>Enterobacterales</taxon>
        <taxon>Enterobacteriaceae</taxon>
        <taxon>Salmonella</taxon>
    </lineage>
</organism>
<gene>
    <name evidence="1" type="ORF">G1501_25220</name>
</gene>
<name>A0A723I181_SALER</name>
<reference evidence="1" key="2">
    <citation type="submission" date="2019-01" db="EMBL/GenBank/DDBJ databases">
        <authorList>
            <consortium name="NCBI Pathogen Detection Project"/>
        </authorList>
    </citation>
    <scope>NUCLEOTIDE SEQUENCE</scope>
    <source>
        <strain evidence="1">R16.4830</strain>
    </source>
</reference>
<evidence type="ECO:0000313" key="1">
    <source>
        <dbReference type="EMBL" id="HAD9589599.1"/>
    </source>
</evidence>
<dbReference type="AlphaFoldDB" id="A0A723I181"/>
<reference evidence="1" key="1">
    <citation type="journal article" date="2018" name="Genome Biol.">
        <title>SKESA: strategic k-mer extension for scrupulous assemblies.</title>
        <authorList>
            <person name="Souvorov A."/>
            <person name="Agarwala R."/>
            <person name="Lipman D.J."/>
        </authorList>
    </citation>
    <scope>NUCLEOTIDE SEQUENCE</scope>
    <source>
        <strain evidence="1">R16.4830</strain>
    </source>
</reference>
<dbReference type="EMBL" id="DAAQJN010000050">
    <property type="protein sequence ID" value="HAD9589599.1"/>
    <property type="molecule type" value="Genomic_DNA"/>
</dbReference>
<proteinExistence type="predicted"/>
<accession>A0A723I181</accession>